<dbReference type="KEGG" id="lgn:ABM34_10410"/>
<keyword evidence="6 7" id="KW-0472">Membrane</keyword>
<evidence type="ECO:0000259" key="8">
    <source>
        <dbReference type="PROSITE" id="PS50850"/>
    </source>
</evidence>
<dbReference type="InterPro" id="IPR051788">
    <property type="entry name" value="MFS_Transporter"/>
</dbReference>
<proteinExistence type="inferred from homology"/>
<dbReference type="PANTHER" id="PTHR23514">
    <property type="entry name" value="BYPASS OF STOP CODON PROTEIN 6"/>
    <property type="match status" value="1"/>
</dbReference>
<protein>
    <submittedName>
        <fullName evidence="9">MFS transporter</fullName>
    </submittedName>
</protein>
<dbReference type="Proteomes" id="UP000036106">
    <property type="component" value="Chromosome"/>
</dbReference>
<feature type="transmembrane region" description="Helical" evidence="7">
    <location>
        <begin position="97"/>
        <end position="113"/>
    </location>
</feature>
<dbReference type="GO" id="GO:0005886">
    <property type="term" value="C:plasma membrane"/>
    <property type="evidence" value="ECO:0007669"/>
    <property type="project" value="UniProtKB-SubCell"/>
</dbReference>
<dbReference type="PANTHER" id="PTHR23514:SF3">
    <property type="entry name" value="BYPASS OF STOP CODON PROTEIN 6"/>
    <property type="match status" value="1"/>
</dbReference>
<dbReference type="STRING" id="1007676.ABM34_10410"/>
<evidence type="ECO:0000256" key="5">
    <source>
        <dbReference type="ARBA" id="ARBA00022989"/>
    </source>
</evidence>
<dbReference type="PROSITE" id="PS50850">
    <property type="entry name" value="MFS"/>
    <property type="match status" value="1"/>
</dbReference>
<evidence type="ECO:0000313" key="9">
    <source>
        <dbReference type="EMBL" id="AKP67900.1"/>
    </source>
</evidence>
<feature type="transmembrane region" description="Helical" evidence="7">
    <location>
        <begin position="364"/>
        <end position="385"/>
    </location>
</feature>
<dbReference type="InterPro" id="IPR011701">
    <property type="entry name" value="MFS"/>
</dbReference>
<keyword evidence="5 7" id="KW-1133">Transmembrane helix</keyword>
<evidence type="ECO:0000256" key="1">
    <source>
        <dbReference type="ARBA" id="ARBA00004651"/>
    </source>
</evidence>
<dbReference type="GO" id="GO:0022857">
    <property type="term" value="F:transmembrane transporter activity"/>
    <property type="evidence" value="ECO:0007669"/>
    <property type="project" value="InterPro"/>
</dbReference>
<feature type="domain" description="Major facilitator superfamily (MFS) profile" evidence="8">
    <location>
        <begin position="9"/>
        <end position="388"/>
    </location>
</feature>
<evidence type="ECO:0000313" key="10">
    <source>
        <dbReference type="Proteomes" id="UP000036106"/>
    </source>
</evidence>
<dbReference type="RefSeq" id="WP_048705560.1">
    <property type="nucleotide sequence ID" value="NZ_CP012034.1"/>
</dbReference>
<evidence type="ECO:0000256" key="4">
    <source>
        <dbReference type="ARBA" id="ARBA00022692"/>
    </source>
</evidence>
<feature type="transmembrane region" description="Helical" evidence="7">
    <location>
        <begin position="159"/>
        <end position="179"/>
    </location>
</feature>
<dbReference type="InterPro" id="IPR020846">
    <property type="entry name" value="MFS_dom"/>
</dbReference>
<feature type="transmembrane region" description="Helical" evidence="7">
    <location>
        <begin position="12"/>
        <end position="32"/>
    </location>
</feature>
<feature type="transmembrane region" description="Helical" evidence="7">
    <location>
        <begin position="301"/>
        <end position="325"/>
    </location>
</feature>
<keyword evidence="4 7" id="KW-0812">Transmembrane</keyword>
<feature type="transmembrane region" description="Helical" evidence="7">
    <location>
        <begin position="134"/>
        <end position="153"/>
    </location>
</feature>
<reference evidence="10" key="1">
    <citation type="submission" date="2015-07" db="EMBL/GenBank/DDBJ databases">
        <title>Lactobacillus ginsenosidimutans/EMML 3141/ whole genome sequencing.</title>
        <authorList>
            <person name="Kim M.K."/>
            <person name="Im W.-T."/>
            <person name="Srinivasan S."/>
            <person name="Lee J.-J."/>
        </authorList>
    </citation>
    <scope>NUCLEOTIDE SEQUENCE [LARGE SCALE GENOMIC DNA]</scope>
    <source>
        <strain evidence="10">EMML 3041</strain>
    </source>
</reference>
<feature type="transmembrane region" description="Helical" evidence="7">
    <location>
        <begin position="38"/>
        <end position="62"/>
    </location>
</feature>
<dbReference type="SUPFAM" id="SSF103473">
    <property type="entry name" value="MFS general substrate transporter"/>
    <property type="match status" value="1"/>
</dbReference>
<feature type="transmembrane region" description="Helical" evidence="7">
    <location>
        <begin position="74"/>
        <end position="91"/>
    </location>
</feature>
<evidence type="ECO:0000256" key="2">
    <source>
        <dbReference type="ARBA" id="ARBA00008335"/>
    </source>
</evidence>
<feature type="transmembrane region" description="Helical" evidence="7">
    <location>
        <begin position="275"/>
        <end position="295"/>
    </location>
</feature>
<feature type="transmembrane region" description="Helical" evidence="7">
    <location>
        <begin position="248"/>
        <end position="268"/>
    </location>
</feature>
<dbReference type="InterPro" id="IPR036259">
    <property type="entry name" value="MFS_trans_sf"/>
</dbReference>
<name>A0A0H4R2F3_9LACO</name>
<gene>
    <name evidence="9" type="ORF">ABM34_10410</name>
</gene>
<keyword evidence="3" id="KW-0813">Transport</keyword>
<dbReference type="OrthoDB" id="7066727at2"/>
<evidence type="ECO:0000256" key="6">
    <source>
        <dbReference type="ARBA" id="ARBA00023136"/>
    </source>
</evidence>
<dbReference type="AlphaFoldDB" id="A0A0H4R2F3"/>
<accession>A0A0H4R2F3</accession>
<evidence type="ECO:0000256" key="3">
    <source>
        <dbReference type="ARBA" id="ARBA00022448"/>
    </source>
</evidence>
<dbReference type="Pfam" id="PF07690">
    <property type="entry name" value="MFS_1"/>
    <property type="match status" value="1"/>
</dbReference>
<comment type="similarity">
    <text evidence="2">Belongs to the major facilitator superfamily.</text>
</comment>
<dbReference type="EMBL" id="CP012034">
    <property type="protein sequence ID" value="AKP67900.1"/>
    <property type="molecule type" value="Genomic_DNA"/>
</dbReference>
<sequence length="392" mass="43273">MNKRARLNLGFHLYLNYFVHGMAIVILAQNMVPLGQQWGVSVSKVAMVISSLGIGRLVVLYFSGRLSDKFGRQIFVKLGILAYIPFFIGIILSPNVYIAYICGILAGMANSFLDSGTYPALMELFPRTATTANVLIKAFVSAGELLLPILVTVVENFKIWYGATFIFAAVILFINYFFIARAKFPEMTKVKVTVENEVKHTMSFLQRINAVTLTIYGYISMSTFYLVSQWLTKYGQEVLKMDLPSARYLVSVYSIGSLTGVVLITILTSRRVKSVYVMLVSTIISLLALLSMTFILNSTVIFISSFVIGMSAAGGVMQVGLVIMSQLFPNKKGTVTGIYYTAGAISSFTIPVITGYLYKFGVHSIMIFDVFIAVVGVVCAVVIFLNRKQVQV</sequence>
<feature type="transmembrane region" description="Helical" evidence="7">
    <location>
        <begin position="337"/>
        <end position="358"/>
    </location>
</feature>
<comment type="subcellular location">
    <subcellularLocation>
        <location evidence="1">Cell membrane</location>
        <topology evidence="1">Multi-pass membrane protein</topology>
    </subcellularLocation>
</comment>
<feature type="transmembrane region" description="Helical" evidence="7">
    <location>
        <begin position="208"/>
        <end position="228"/>
    </location>
</feature>
<evidence type="ECO:0000256" key="7">
    <source>
        <dbReference type="SAM" id="Phobius"/>
    </source>
</evidence>
<organism evidence="9 10">
    <name type="scientific">Companilactobacillus ginsenosidimutans</name>
    <dbReference type="NCBI Taxonomy" id="1007676"/>
    <lineage>
        <taxon>Bacteria</taxon>
        <taxon>Bacillati</taxon>
        <taxon>Bacillota</taxon>
        <taxon>Bacilli</taxon>
        <taxon>Lactobacillales</taxon>
        <taxon>Lactobacillaceae</taxon>
        <taxon>Companilactobacillus</taxon>
    </lineage>
</organism>
<keyword evidence="10" id="KW-1185">Reference proteome</keyword>
<dbReference type="PATRIC" id="fig|1007676.4.peg.2107"/>
<dbReference type="Gene3D" id="1.20.1250.20">
    <property type="entry name" value="MFS general substrate transporter like domains"/>
    <property type="match status" value="2"/>
</dbReference>